<dbReference type="EMBL" id="PYFT01000001">
    <property type="protein sequence ID" value="PSR54740.1"/>
    <property type="molecule type" value="Genomic_DNA"/>
</dbReference>
<organism evidence="2 3">
    <name type="scientific">Adhaeribacter arboris</name>
    <dbReference type="NCBI Taxonomy" id="2072846"/>
    <lineage>
        <taxon>Bacteria</taxon>
        <taxon>Pseudomonadati</taxon>
        <taxon>Bacteroidota</taxon>
        <taxon>Cytophagia</taxon>
        <taxon>Cytophagales</taxon>
        <taxon>Hymenobacteraceae</taxon>
        <taxon>Adhaeribacter</taxon>
    </lineage>
</organism>
<dbReference type="RefSeq" id="WP_106930689.1">
    <property type="nucleotide sequence ID" value="NZ_PYFT01000001.1"/>
</dbReference>
<comment type="caution">
    <text evidence="2">The sequence shown here is derived from an EMBL/GenBank/DDBJ whole genome shotgun (WGS) entry which is preliminary data.</text>
</comment>
<keyword evidence="3" id="KW-1185">Reference proteome</keyword>
<evidence type="ECO:0000313" key="2">
    <source>
        <dbReference type="EMBL" id="PSR54740.1"/>
    </source>
</evidence>
<protein>
    <recommendedName>
        <fullName evidence="4">DUF4488 domain-containing protein</fullName>
    </recommendedName>
</protein>
<gene>
    <name evidence="2" type="ORF">AHMF7605_15110</name>
</gene>
<keyword evidence="1" id="KW-0732">Signal</keyword>
<evidence type="ECO:0000256" key="1">
    <source>
        <dbReference type="SAM" id="SignalP"/>
    </source>
</evidence>
<feature type="signal peptide" evidence="1">
    <location>
        <begin position="1"/>
        <end position="20"/>
    </location>
</feature>
<feature type="chain" id="PRO_5015654866" description="DUF4488 domain-containing protein" evidence="1">
    <location>
        <begin position="21"/>
        <end position="143"/>
    </location>
</feature>
<reference evidence="2 3" key="1">
    <citation type="submission" date="2018-03" db="EMBL/GenBank/DDBJ databases">
        <title>Adhaeribacter sp. HMF7605 Genome sequencing and assembly.</title>
        <authorList>
            <person name="Kang H."/>
            <person name="Kang J."/>
            <person name="Cha I."/>
            <person name="Kim H."/>
            <person name="Joh K."/>
        </authorList>
    </citation>
    <scope>NUCLEOTIDE SEQUENCE [LARGE SCALE GENOMIC DNA]</scope>
    <source>
        <strain evidence="2 3">HMF7605</strain>
    </source>
</reference>
<proteinExistence type="predicted"/>
<evidence type="ECO:0008006" key="4">
    <source>
        <dbReference type="Google" id="ProtNLM"/>
    </source>
</evidence>
<dbReference type="AlphaFoldDB" id="A0A2T2YGW2"/>
<name>A0A2T2YGW2_9BACT</name>
<sequence>MKAIILIFSFLLASSPFVQKPVYAQSKTKAFSLIGEWERTDNLTEGNSSKLIFYPDGKLNILNKKRSEMRLVRYRLLSEKEPLKGEILLVPFGEGQPQDRIPFTVTFTDSQSINFTYLPGNILQTLLFKKVKDIEQGIVPLSD</sequence>
<dbReference type="Proteomes" id="UP000240357">
    <property type="component" value="Unassembled WGS sequence"/>
</dbReference>
<accession>A0A2T2YGW2</accession>
<evidence type="ECO:0000313" key="3">
    <source>
        <dbReference type="Proteomes" id="UP000240357"/>
    </source>
</evidence>